<dbReference type="SUPFAM" id="SSF50630">
    <property type="entry name" value="Acid proteases"/>
    <property type="match status" value="1"/>
</dbReference>
<dbReference type="Gene3D" id="2.40.70.10">
    <property type="entry name" value="Acid Proteases"/>
    <property type="match status" value="2"/>
</dbReference>
<feature type="disulfide bond" evidence="3">
    <location>
        <begin position="128"/>
        <end position="135"/>
    </location>
</feature>
<dbReference type="GO" id="GO:0005764">
    <property type="term" value="C:lysosome"/>
    <property type="evidence" value="ECO:0007669"/>
    <property type="project" value="TreeGrafter"/>
</dbReference>
<feature type="active site" evidence="2">
    <location>
        <position position="300"/>
    </location>
</feature>
<gene>
    <name evidence="7" type="primary">LOC108021113</name>
</gene>
<dbReference type="Proteomes" id="UP001652628">
    <property type="component" value="Chromosome 2L"/>
</dbReference>
<name>A0AB39ZX70_DROSZ</name>
<dbReference type="PROSITE" id="PS51767">
    <property type="entry name" value="PEPTIDASE_A1"/>
    <property type="match status" value="1"/>
</dbReference>
<feature type="active site" evidence="2">
    <location>
        <position position="115"/>
    </location>
</feature>
<evidence type="ECO:0000313" key="7">
    <source>
        <dbReference type="RefSeq" id="XP_016945148.4"/>
    </source>
</evidence>
<dbReference type="PANTHER" id="PTHR47966">
    <property type="entry name" value="BETA-SITE APP-CLEAVING ENZYME, ISOFORM A-RELATED"/>
    <property type="match status" value="1"/>
</dbReference>
<dbReference type="GO" id="GO:0006508">
    <property type="term" value="P:proteolysis"/>
    <property type="evidence" value="ECO:0007669"/>
    <property type="project" value="UniProtKB-KW"/>
</dbReference>
<dbReference type="PANTHER" id="PTHR47966:SF51">
    <property type="entry name" value="BETA-SITE APP-CLEAVING ENZYME, ISOFORM A-RELATED"/>
    <property type="match status" value="1"/>
</dbReference>
<comment type="similarity">
    <text evidence="1 4">Belongs to the peptidase A1 family.</text>
</comment>
<dbReference type="Pfam" id="PF00026">
    <property type="entry name" value="Asp"/>
    <property type="match status" value="1"/>
</dbReference>
<evidence type="ECO:0000256" key="3">
    <source>
        <dbReference type="PIRSR" id="PIRSR601461-2"/>
    </source>
</evidence>
<dbReference type="GO" id="GO:0004190">
    <property type="term" value="F:aspartic-type endopeptidase activity"/>
    <property type="evidence" value="ECO:0007669"/>
    <property type="project" value="UniProtKB-KW"/>
</dbReference>
<dbReference type="InterPro" id="IPR001461">
    <property type="entry name" value="Aspartic_peptidase_A1"/>
</dbReference>
<dbReference type="InterPro" id="IPR001969">
    <property type="entry name" value="Aspartic_peptidase_AS"/>
</dbReference>
<keyword evidence="4" id="KW-0064">Aspartyl protease</keyword>
<dbReference type="PRINTS" id="PR00792">
    <property type="entry name" value="PEPSIN"/>
</dbReference>
<evidence type="ECO:0000256" key="2">
    <source>
        <dbReference type="PIRSR" id="PIRSR601461-1"/>
    </source>
</evidence>
<protein>
    <submittedName>
        <fullName evidence="7">Lysosomal aspartic protease</fullName>
    </submittedName>
</protein>
<keyword evidence="4 7" id="KW-0645">Protease</keyword>
<accession>A0AB39ZX70</accession>
<dbReference type="PROSITE" id="PS00141">
    <property type="entry name" value="ASP_PROTEASE"/>
    <property type="match status" value="2"/>
</dbReference>
<evidence type="ECO:0000313" key="6">
    <source>
        <dbReference type="Proteomes" id="UP001652628"/>
    </source>
</evidence>
<organism evidence="6 7">
    <name type="scientific">Drosophila suzukii</name>
    <name type="common">Spotted-wing drosophila fruit fly</name>
    <dbReference type="NCBI Taxonomy" id="28584"/>
    <lineage>
        <taxon>Eukaryota</taxon>
        <taxon>Metazoa</taxon>
        <taxon>Ecdysozoa</taxon>
        <taxon>Arthropoda</taxon>
        <taxon>Hexapoda</taxon>
        <taxon>Insecta</taxon>
        <taxon>Pterygota</taxon>
        <taxon>Neoptera</taxon>
        <taxon>Endopterygota</taxon>
        <taxon>Diptera</taxon>
        <taxon>Brachycera</taxon>
        <taxon>Muscomorpha</taxon>
        <taxon>Ephydroidea</taxon>
        <taxon>Drosophilidae</taxon>
        <taxon>Drosophila</taxon>
        <taxon>Sophophora</taxon>
    </lineage>
</organism>
<dbReference type="RefSeq" id="XP_016945148.4">
    <property type="nucleotide sequence ID" value="XM_017089659.4"/>
</dbReference>
<evidence type="ECO:0000259" key="5">
    <source>
        <dbReference type="PROSITE" id="PS51767"/>
    </source>
</evidence>
<evidence type="ECO:0000256" key="4">
    <source>
        <dbReference type="RuleBase" id="RU000454"/>
    </source>
</evidence>
<evidence type="ECO:0000256" key="1">
    <source>
        <dbReference type="ARBA" id="ARBA00007447"/>
    </source>
</evidence>
<dbReference type="GeneID" id="108021113"/>
<reference evidence="7" key="1">
    <citation type="submission" date="2025-08" db="UniProtKB">
        <authorList>
            <consortium name="RefSeq"/>
        </authorList>
    </citation>
    <scope>IDENTIFICATION</scope>
</reference>
<keyword evidence="3" id="KW-1015">Disulfide bond</keyword>
<feature type="domain" description="Peptidase A1" evidence="5">
    <location>
        <begin position="97"/>
        <end position="408"/>
    </location>
</feature>
<feature type="disulfide bond" evidence="3">
    <location>
        <begin position="334"/>
        <end position="371"/>
    </location>
</feature>
<proteinExistence type="inferred from homology"/>
<dbReference type="InterPro" id="IPR021109">
    <property type="entry name" value="Peptidase_aspartic_dom_sf"/>
</dbReference>
<keyword evidence="6" id="KW-1185">Reference proteome</keyword>
<sequence length="413" mass="44527">MLFKFRSHLKTSHSRISDADMRQVIVLFLLIGIGYSEAKLNRVQLHANKNFTKTHGNVRAEKTLLAGKYSFLEEISTTSSSSSGATENLQNSLNAEYYGVIAIGTPGQRFNILFDTGSSNLWVPSSQCPKSNKACQRHNKYNSAASSTYVANGQSFAIQYGSGSLSGFLSTDTVTVAGITIQGQTFGEALYEPGTTFVDAPFAGILGMAFASISEDGVTPPFDNMISQGLLDQPVASFYLKRDGTAARGGELILGGIDSSLYKGSLTYVPVSVPAYWQFKVNTIKTNGVVLCNGCQAIADTGTSLIVVPQTAYTRINRQLGASDNGGGEAFVRCGWIASLPNVNLNIGGTIFTLAPKDYIIKVTQNGVTYCMSAFTYMSDISFWILGDVFIGKFYTVFDKGNNRIGFARVADY</sequence>
<feature type="disulfide bond" evidence="3">
    <location>
        <begin position="292"/>
        <end position="295"/>
    </location>
</feature>
<dbReference type="InterPro" id="IPR033121">
    <property type="entry name" value="PEPTIDASE_A1"/>
</dbReference>
<dbReference type="AlphaFoldDB" id="A0AB39ZX70"/>
<keyword evidence="4" id="KW-0378">Hydrolase</keyword>